<feature type="non-terminal residue" evidence="1">
    <location>
        <position position="1"/>
    </location>
</feature>
<dbReference type="OrthoDB" id="10014409at2759"/>
<keyword evidence="2" id="KW-1185">Reference proteome</keyword>
<dbReference type="EMBL" id="CAIIXF020000004">
    <property type="protein sequence ID" value="CAH1782304.1"/>
    <property type="molecule type" value="Genomic_DNA"/>
</dbReference>
<feature type="non-terminal residue" evidence="1">
    <location>
        <position position="231"/>
    </location>
</feature>
<protein>
    <submittedName>
        <fullName evidence="1">Uncharacterized protein</fullName>
    </submittedName>
</protein>
<accession>A0A8S4NMA5</accession>
<dbReference type="Proteomes" id="UP000749559">
    <property type="component" value="Unassembled WGS sequence"/>
</dbReference>
<gene>
    <name evidence="1" type="ORF">OFUS_LOCUS8766</name>
</gene>
<comment type="caution">
    <text evidence="1">The sequence shown here is derived from an EMBL/GenBank/DDBJ whole genome shotgun (WGS) entry which is preliminary data.</text>
</comment>
<dbReference type="AlphaFoldDB" id="A0A8S4NMA5"/>
<name>A0A8S4NMA5_OWEFU</name>
<sequence>VCTEKANFLLANITDSSSVDQDYNSICEAILATAEKTLKKKKTSKYSKGWWCPELTKKLKEVRKAKRNFNKRSDPNNWDKYSKLANEFTKMADLYKDQYWYNLFKQLDSKNTDKMWKVVKNYNKSGTTKPSVQPLIRKDGSFAITDSEIANEFLVKYGKEELSICNKNWQSQIEIGSKLAVNLEKLEISLPNYSSDCSIENKDLNIGELITAINKSNSLSAPDPREKIFYI</sequence>
<evidence type="ECO:0000313" key="2">
    <source>
        <dbReference type="Proteomes" id="UP000749559"/>
    </source>
</evidence>
<reference evidence="1" key="1">
    <citation type="submission" date="2022-03" db="EMBL/GenBank/DDBJ databases">
        <authorList>
            <person name="Martin C."/>
        </authorList>
    </citation>
    <scope>NUCLEOTIDE SEQUENCE</scope>
</reference>
<proteinExistence type="predicted"/>
<organism evidence="1 2">
    <name type="scientific">Owenia fusiformis</name>
    <name type="common">Polychaete worm</name>
    <dbReference type="NCBI Taxonomy" id="6347"/>
    <lineage>
        <taxon>Eukaryota</taxon>
        <taxon>Metazoa</taxon>
        <taxon>Spiralia</taxon>
        <taxon>Lophotrochozoa</taxon>
        <taxon>Annelida</taxon>
        <taxon>Polychaeta</taxon>
        <taxon>Sedentaria</taxon>
        <taxon>Canalipalpata</taxon>
        <taxon>Sabellida</taxon>
        <taxon>Oweniida</taxon>
        <taxon>Oweniidae</taxon>
        <taxon>Owenia</taxon>
    </lineage>
</organism>
<evidence type="ECO:0000313" key="1">
    <source>
        <dbReference type="EMBL" id="CAH1782304.1"/>
    </source>
</evidence>